<dbReference type="Gene3D" id="3.30.470.20">
    <property type="entry name" value="ATP-grasp fold, B domain"/>
    <property type="match status" value="1"/>
</dbReference>
<keyword evidence="12" id="KW-1185">Reference proteome</keyword>
<gene>
    <name evidence="13" type="primary">LOC104782937</name>
</gene>
<feature type="domain" description="Inositol 1,3,4-trisphosphate 5/6-kinase ATP-grasp" evidence="11">
    <location>
        <begin position="335"/>
        <end position="504"/>
    </location>
</feature>
<evidence type="ECO:0000256" key="10">
    <source>
        <dbReference type="ARBA" id="ARBA00022842"/>
    </source>
</evidence>
<protein>
    <recommendedName>
        <fullName evidence="4">inositol-1,3,4-trisphosphate 5/6-kinase</fullName>
        <ecNumber evidence="4">2.7.1.159</ecNumber>
    </recommendedName>
</protein>
<evidence type="ECO:0000256" key="5">
    <source>
        <dbReference type="ARBA" id="ARBA00022679"/>
    </source>
</evidence>
<dbReference type="EC" id="2.7.1.159" evidence="4"/>
<evidence type="ECO:0000256" key="1">
    <source>
        <dbReference type="ARBA" id="ARBA00001946"/>
    </source>
</evidence>
<comment type="subunit">
    <text evidence="3">Monomer.</text>
</comment>
<name>A0ABM1RNM8_CAMSA</name>
<evidence type="ECO:0000256" key="2">
    <source>
        <dbReference type="ARBA" id="ARBA00009601"/>
    </source>
</evidence>
<keyword evidence="7" id="KW-0547">Nucleotide-binding</keyword>
<keyword evidence="6" id="KW-0479">Metal-binding</keyword>
<evidence type="ECO:0000256" key="7">
    <source>
        <dbReference type="ARBA" id="ARBA00022741"/>
    </source>
</evidence>
<evidence type="ECO:0000256" key="3">
    <source>
        <dbReference type="ARBA" id="ARBA00011245"/>
    </source>
</evidence>
<reference evidence="13" key="2">
    <citation type="submission" date="2025-08" db="UniProtKB">
        <authorList>
            <consortium name="RefSeq"/>
        </authorList>
    </citation>
    <scope>IDENTIFICATION</scope>
    <source>
        <tissue evidence="13">Leaf</tissue>
    </source>
</reference>
<keyword evidence="9" id="KW-0067">ATP-binding</keyword>
<evidence type="ECO:0000313" key="12">
    <source>
        <dbReference type="Proteomes" id="UP000694864"/>
    </source>
</evidence>
<comment type="similarity">
    <text evidence="2">Belongs to the ITPK1 family.</text>
</comment>
<dbReference type="GeneID" id="104782937"/>
<evidence type="ECO:0000313" key="13">
    <source>
        <dbReference type="RefSeq" id="XP_019100616.1"/>
    </source>
</evidence>
<dbReference type="PIRSF" id="PIRSF038163">
    <property type="entry name" value="ITPK_uncN"/>
    <property type="match status" value="1"/>
</dbReference>
<dbReference type="RefSeq" id="XP_019100616.1">
    <property type="nucleotide sequence ID" value="XM_019245071.1"/>
</dbReference>
<dbReference type="SUPFAM" id="SSF56059">
    <property type="entry name" value="Glutathione synthetase ATP-binding domain-like"/>
    <property type="match status" value="1"/>
</dbReference>
<dbReference type="InterPro" id="IPR040464">
    <property type="entry name" value="InsP(3)kin_ATP-grasp"/>
</dbReference>
<proteinExistence type="inferred from homology"/>
<keyword evidence="10" id="KW-0460">Magnesium</keyword>
<evidence type="ECO:0000256" key="9">
    <source>
        <dbReference type="ARBA" id="ARBA00022840"/>
    </source>
</evidence>
<reference evidence="12" key="1">
    <citation type="journal article" date="2014" name="Nat. Commun.">
        <title>The emerging biofuel crop Camelina sativa retains a highly undifferentiated hexaploid genome structure.</title>
        <authorList>
            <person name="Kagale S."/>
            <person name="Koh C."/>
            <person name="Nixon J."/>
            <person name="Bollina V."/>
            <person name="Clarke W.E."/>
            <person name="Tuteja R."/>
            <person name="Spillane C."/>
            <person name="Robinson S.J."/>
            <person name="Links M.G."/>
            <person name="Clarke C."/>
            <person name="Higgins E.E."/>
            <person name="Huebert T."/>
            <person name="Sharpe A.G."/>
            <person name="Parkin I.A."/>
        </authorList>
    </citation>
    <scope>NUCLEOTIDE SEQUENCE [LARGE SCALE GENOMIC DNA]</scope>
    <source>
        <strain evidence="12">cv. DH55</strain>
    </source>
</reference>
<dbReference type="Proteomes" id="UP000694864">
    <property type="component" value="Chromosome 4"/>
</dbReference>
<evidence type="ECO:0000259" key="11">
    <source>
        <dbReference type="Pfam" id="PF05770"/>
    </source>
</evidence>
<keyword evidence="5" id="KW-0808">Transferase</keyword>
<sequence>MSGFNGDQLYIFAKSFFLSFVPQWRRKREREMGRRAIKGVLLDESVLFSPESDDSSPRLRDSVPSLLRLLRYSMIRTGISYGHDLPENKVDLLRKTAAEYSIDCLPLEASLTSVTFGDTLKAWYSDGSILYVASNRKEEILRELSPSQLVVVILDVVKGGSCEDPNMVHIRSLEELPMTICCMNKKAMGDGVAVVAYIMKPSRVEDFAKRGALPMYPTSNGLIFLPLMFEFPLSSQLEHADIIFHKATDEILSIQLNCADSKSSVAVTFSTGMEELKKYMEDQNACAVVDPIQNLYPVLDRLKMQHTLLGLEDFSAAGRKIRGACFLKIDNYNEPDLAQNLSRAGLSLPCIVKPQVACGVTDAHSMAIVFRVEDFKDLNTPVPAIIQGYVDHSSRIFKFYVLGEKIFHAVKKSIPSSTSLRKTAEENGLQPILFDSLKSLPVGSTNQTPLNEIDLELVTEAATWLRKKLDLTIFGFDVVIQEGTGDHVIVDLNYLPSFKEVPDNIAVPAFWEAIRNRFDQHVQKKH</sequence>
<evidence type="ECO:0000256" key="6">
    <source>
        <dbReference type="ARBA" id="ARBA00022723"/>
    </source>
</evidence>
<dbReference type="PANTHER" id="PTHR14217">
    <property type="entry name" value="INOSITOL-TETRAKISPHOSPHATE 1-KINASE"/>
    <property type="match status" value="1"/>
</dbReference>
<comment type="cofactor">
    <cofactor evidence="1">
        <name>Mg(2+)</name>
        <dbReference type="ChEBI" id="CHEBI:18420"/>
    </cofactor>
</comment>
<evidence type="ECO:0000256" key="4">
    <source>
        <dbReference type="ARBA" id="ARBA00012017"/>
    </source>
</evidence>
<organism evidence="12 13">
    <name type="scientific">Camelina sativa</name>
    <name type="common">False flax</name>
    <name type="synonym">Myagrum sativum</name>
    <dbReference type="NCBI Taxonomy" id="90675"/>
    <lineage>
        <taxon>Eukaryota</taxon>
        <taxon>Viridiplantae</taxon>
        <taxon>Streptophyta</taxon>
        <taxon>Embryophyta</taxon>
        <taxon>Tracheophyta</taxon>
        <taxon>Spermatophyta</taxon>
        <taxon>Magnoliopsida</taxon>
        <taxon>eudicotyledons</taxon>
        <taxon>Gunneridae</taxon>
        <taxon>Pentapetalae</taxon>
        <taxon>rosids</taxon>
        <taxon>malvids</taxon>
        <taxon>Brassicales</taxon>
        <taxon>Brassicaceae</taxon>
        <taxon>Camelineae</taxon>
        <taxon>Camelina</taxon>
    </lineage>
</organism>
<dbReference type="Pfam" id="PF05770">
    <property type="entry name" value="Ins134_P3_kin"/>
    <property type="match status" value="1"/>
</dbReference>
<dbReference type="PANTHER" id="PTHR14217:SF1">
    <property type="entry name" value="INOSITOL-TETRAKISPHOSPHATE 1-KINASE"/>
    <property type="match status" value="1"/>
</dbReference>
<keyword evidence="8" id="KW-0418">Kinase</keyword>
<accession>A0ABM1RNM8</accession>
<evidence type="ECO:0000256" key="8">
    <source>
        <dbReference type="ARBA" id="ARBA00022777"/>
    </source>
</evidence>
<dbReference type="InterPro" id="IPR008656">
    <property type="entry name" value="Inositol_tetrakis-P_1-kinase"/>
</dbReference>